<dbReference type="Pfam" id="PF00535">
    <property type="entry name" value="Glycos_transf_2"/>
    <property type="match status" value="1"/>
</dbReference>
<gene>
    <name evidence="2" type="ORF">DK389_17200</name>
</gene>
<dbReference type="OrthoDB" id="9783791at2"/>
<dbReference type="EMBL" id="CP029550">
    <property type="protein sequence ID" value="AWN41918.1"/>
    <property type="molecule type" value="Genomic_DNA"/>
</dbReference>
<dbReference type="CDD" id="cd04186">
    <property type="entry name" value="GT_2_like_c"/>
    <property type="match status" value="1"/>
</dbReference>
<dbReference type="KEGG" id="mets:DK389_17200"/>
<organism evidence="2 3">
    <name type="scientific">Methylobacterium durans</name>
    <dbReference type="NCBI Taxonomy" id="2202825"/>
    <lineage>
        <taxon>Bacteria</taxon>
        <taxon>Pseudomonadati</taxon>
        <taxon>Pseudomonadota</taxon>
        <taxon>Alphaproteobacteria</taxon>
        <taxon>Hyphomicrobiales</taxon>
        <taxon>Methylobacteriaceae</taxon>
        <taxon>Methylobacterium</taxon>
    </lineage>
</organism>
<dbReference type="SUPFAM" id="SSF53448">
    <property type="entry name" value="Nucleotide-diphospho-sugar transferases"/>
    <property type="match status" value="1"/>
</dbReference>
<proteinExistence type="predicted"/>
<dbReference type="AlphaFoldDB" id="A0A2U8W8I1"/>
<protein>
    <submittedName>
        <fullName evidence="2">Glycosyl transferase</fullName>
    </submittedName>
</protein>
<evidence type="ECO:0000259" key="1">
    <source>
        <dbReference type="Pfam" id="PF00535"/>
    </source>
</evidence>
<dbReference type="RefSeq" id="WP_109891386.1">
    <property type="nucleotide sequence ID" value="NZ_CP029550.1"/>
</dbReference>
<keyword evidence="2" id="KW-0808">Transferase</keyword>
<sequence length="670" mass="71650">MVIPTRARPWLGRETAFSLHATADPVFDRRLVLAGGGEGSWITLSIRGDPAAPPLRPMLRLLREGLPPEDFLLPGLTEGVAHWLGLLPPDTVEIRLALGPGATLLRAGLRTHASVFAECLLKRPQRFVPALYTFARRDARRYRDILRGACAVTPLDRYTAWAAARGTPSGVDAPSPARRVRVIVRAGAGEGGGLARTLAALGAQTHPSWHALVLHGTGSRLARIDDARVEQRPGAASDALGDLCGDADACLFLAPGDVLRADTLALLVRHLFGRPGLDLAYADSVGPDGRPHLKPDWSPDLALATGYVGRPALLAAEWLARVPRGAREPSGLAADLVLAAATARAAIHVPQILCRTEAPVAVPDVDGIAHHLAARGSPAAVAERPGGARLVWPLPAPAPKVSVIIPSRDRLDLITRVCRGVLHETAYSPLEVIIVDNGSTDPAVLAHYDDLRRDARVRILPFPESFNFSAMVNAGVAAASGEVVLLLNNDVAVLEPGWLDAMVRQACRPEIGAVGAKLLYGDGRLQHAGVVVGLGGRAGHILRRRPADTPGRLGQMRVAHEVSAVTAACLAVRRARYEAVGGFDAEAFPIDFNDVDFCLRLGARGWKTIWTPDAVLAHLESVSRGPAIGAARRRFEAEAARFSERWRDVIRHDPFYHPALSVTTFGEDLE</sequence>
<dbReference type="Proteomes" id="UP000245926">
    <property type="component" value="Chromosome"/>
</dbReference>
<reference evidence="3" key="1">
    <citation type="submission" date="2018-05" db="EMBL/GenBank/DDBJ databases">
        <title>Complete Genome Sequence of Methylobacterium sp. 17SD2-17.</title>
        <authorList>
            <person name="Srinivasan S."/>
        </authorList>
    </citation>
    <scope>NUCLEOTIDE SEQUENCE [LARGE SCALE GENOMIC DNA]</scope>
    <source>
        <strain evidence="3">17SD2-17</strain>
    </source>
</reference>
<accession>A0A2U8W8I1</accession>
<dbReference type="GO" id="GO:0016740">
    <property type="term" value="F:transferase activity"/>
    <property type="evidence" value="ECO:0007669"/>
    <property type="project" value="UniProtKB-KW"/>
</dbReference>
<dbReference type="PANTHER" id="PTHR43179:SF7">
    <property type="entry name" value="RHAMNOSYLTRANSFERASE WBBL"/>
    <property type="match status" value="1"/>
</dbReference>
<name>A0A2U8W8I1_9HYPH</name>
<dbReference type="Gene3D" id="3.90.550.10">
    <property type="entry name" value="Spore Coat Polysaccharide Biosynthesis Protein SpsA, Chain A"/>
    <property type="match status" value="1"/>
</dbReference>
<feature type="domain" description="Glycosyltransferase 2-like" evidence="1">
    <location>
        <begin position="402"/>
        <end position="523"/>
    </location>
</feature>
<evidence type="ECO:0000313" key="2">
    <source>
        <dbReference type="EMBL" id="AWN41918.1"/>
    </source>
</evidence>
<dbReference type="PANTHER" id="PTHR43179">
    <property type="entry name" value="RHAMNOSYLTRANSFERASE WBBL"/>
    <property type="match status" value="1"/>
</dbReference>
<dbReference type="InterPro" id="IPR029044">
    <property type="entry name" value="Nucleotide-diphossugar_trans"/>
</dbReference>
<evidence type="ECO:0000313" key="3">
    <source>
        <dbReference type="Proteomes" id="UP000245926"/>
    </source>
</evidence>
<keyword evidence="3" id="KW-1185">Reference proteome</keyword>
<dbReference type="InterPro" id="IPR001173">
    <property type="entry name" value="Glyco_trans_2-like"/>
</dbReference>